<dbReference type="AlphaFoldDB" id="A0AAV0YPU7"/>
<gene>
    <name evidence="1" type="ORF">VFH_I322960</name>
</gene>
<sequence>MLKKQGVGLFGEVKQKGICRLNDGWMLKKGEVLLDLGRMKRGEQKHTTDSNNAVFSSSHMRHLKKKKTLVRMLNGFSFLVLDLKWCFVKVKNFVRSERNGYGKCGMVREMNVWL</sequence>
<name>A0AAV0YPU7_VICFA</name>
<reference evidence="1 2" key="1">
    <citation type="submission" date="2023-01" db="EMBL/GenBank/DDBJ databases">
        <authorList>
            <person name="Kreplak J."/>
        </authorList>
    </citation>
    <scope>NUCLEOTIDE SEQUENCE [LARGE SCALE GENOMIC DNA]</scope>
</reference>
<keyword evidence="2" id="KW-1185">Reference proteome</keyword>
<proteinExistence type="predicted"/>
<accession>A0AAV0YPU7</accession>
<organism evidence="1 2">
    <name type="scientific">Vicia faba</name>
    <name type="common">Broad bean</name>
    <name type="synonym">Faba vulgaris</name>
    <dbReference type="NCBI Taxonomy" id="3906"/>
    <lineage>
        <taxon>Eukaryota</taxon>
        <taxon>Viridiplantae</taxon>
        <taxon>Streptophyta</taxon>
        <taxon>Embryophyta</taxon>
        <taxon>Tracheophyta</taxon>
        <taxon>Spermatophyta</taxon>
        <taxon>Magnoliopsida</taxon>
        <taxon>eudicotyledons</taxon>
        <taxon>Gunneridae</taxon>
        <taxon>Pentapetalae</taxon>
        <taxon>rosids</taxon>
        <taxon>fabids</taxon>
        <taxon>Fabales</taxon>
        <taxon>Fabaceae</taxon>
        <taxon>Papilionoideae</taxon>
        <taxon>50 kb inversion clade</taxon>
        <taxon>NPAAA clade</taxon>
        <taxon>Hologalegina</taxon>
        <taxon>IRL clade</taxon>
        <taxon>Fabeae</taxon>
        <taxon>Vicia</taxon>
    </lineage>
</organism>
<protein>
    <submittedName>
        <fullName evidence="1">Uncharacterized protein</fullName>
    </submittedName>
</protein>
<evidence type="ECO:0000313" key="1">
    <source>
        <dbReference type="EMBL" id="CAI8587909.1"/>
    </source>
</evidence>
<evidence type="ECO:0000313" key="2">
    <source>
        <dbReference type="Proteomes" id="UP001157006"/>
    </source>
</evidence>
<dbReference type="EMBL" id="OX451736">
    <property type="protein sequence ID" value="CAI8587909.1"/>
    <property type="molecule type" value="Genomic_DNA"/>
</dbReference>
<dbReference type="Proteomes" id="UP001157006">
    <property type="component" value="Chromosome 1L"/>
</dbReference>